<evidence type="ECO:0000256" key="20">
    <source>
        <dbReference type="ARBA" id="ARBA00030682"/>
    </source>
</evidence>
<dbReference type="InterPro" id="IPR003563">
    <property type="entry name" value="8ODP"/>
</dbReference>
<evidence type="ECO:0000313" key="30">
    <source>
        <dbReference type="EMBL" id="TPX60058.1"/>
    </source>
</evidence>
<name>A0A507EA60_9FUNG</name>
<sequence>MSTKKILTLVFLFSTDAAGKRLVLLGMKKRGFGVGLWNGFGGKVEPGETIEQGARREVEEESGVHVETLHPAGVLWFEFGTDPMGLECHVFTANAHEGTVVETEEMRPQWWDAEALPFDSMWPDDILWWDHILKRQQFAAAFWFAADQKQILRQAVNAVDVLPTHWHLALKGWA</sequence>
<evidence type="ECO:0000256" key="18">
    <source>
        <dbReference type="ARBA" id="ARBA00029673"/>
    </source>
</evidence>
<evidence type="ECO:0000256" key="13">
    <source>
        <dbReference type="ARBA" id="ARBA00024459"/>
    </source>
</evidence>
<evidence type="ECO:0000313" key="31">
    <source>
        <dbReference type="Proteomes" id="UP000318582"/>
    </source>
</evidence>
<feature type="chain" id="PRO_5021242547" description="Oxidized purine nucleoside triphosphate hydrolase" evidence="28">
    <location>
        <begin position="20"/>
        <end position="174"/>
    </location>
</feature>
<keyword evidence="8 27" id="KW-0378">Hydrolase</keyword>
<evidence type="ECO:0000256" key="27">
    <source>
        <dbReference type="RuleBase" id="RU003476"/>
    </source>
</evidence>
<dbReference type="GO" id="GO:0008828">
    <property type="term" value="F:dATP diphosphatase activity"/>
    <property type="evidence" value="ECO:0007669"/>
    <property type="project" value="UniProtKB-EC"/>
</dbReference>
<dbReference type="PRINTS" id="PR00502">
    <property type="entry name" value="NUDIXFAMILY"/>
</dbReference>
<dbReference type="PROSITE" id="PS00893">
    <property type="entry name" value="NUDIX_BOX"/>
    <property type="match status" value="1"/>
</dbReference>
<evidence type="ECO:0000259" key="29">
    <source>
        <dbReference type="PROSITE" id="PS51462"/>
    </source>
</evidence>
<dbReference type="EMBL" id="QEAQ01000019">
    <property type="protein sequence ID" value="TPX60058.1"/>
    <property type="molecule type" value="Genomic_DNA"/>
</dbReference>
<feature type="signal peptide" evidence="28">
    <location>
        <begin position="1"/>
        <end position="19"/>
    </location>
</feature>
<comment type="function">
    <text evidence="26">Oxidized purine nucleoside triphosphate hydrolase which is a prominent sanitizer of the oxidized nucleotide pool. Catalyzes the hydrolysis of 2-oxo-dATP (2-hydroxy-dATP) into 2-oxo-dAMP. Also has a significant hydrolase activity toward 2-oxo-ATP, 8-oxo-dGTP and 8-oxo-dATP. Through the hydrolysis of oxidized purine nucleoside triphosphates, prevents their incorporation into DNA and the subsequent transversions A:T to C:G and G:C to T:A. Also catalyzes the hydrolysis of methylated purine nucleoside triphosphate preventing their integration into DNA. Through this antimutagenic activity protects cells from oxidative stress.</text>
</comment>
<evidence type="ECO:0000256" key="8">
    <source>
        <dbReference type="ARBA" id="ARBA00022801"/>
    </source>
</evidence>
<reference evidence="30 31" key="1">
    <citation type="journal article" date="2019" name="Sci. Rep.">
        <title>Comparative genomics of chytrid fungi reveal insights into the obligate biotrophic and pathogenic lifestyle of Synchytrium endobioticum.</title>
        <authorList>
            <person name="van de Vossenberg B.T.L.H."/>
            <person name="Warris S."/>
            <person name="Nguyen H.D.T."/>
            <person name="van Gent-Pelzer M.P.E."/>
            <person name="Joly D.L."/>
            <person name="van de Geest H.C."/>
            <person name="Bonants P.J.M."/>
            <person name="Smith D.S."/>
            <person name="Levesque C.A."/>
            <person name="van der Lee T.A.J."/>
        </authorList>
    </citation>
    <scope>NUCLEOTIDE SEQUENCE [LARGE SCALE GENOMIC DNA]</scope>
    <source>
        <strain evidence="30 31">CBS 809.83</strain>
    </source>
</reference>
<evidence type="ECO:0000256" key="22">
    <source>
        <dbReference type="ARBA" id="ARBA00032071"/>
    </source>
</evidence>
<evidence type="ECO:0000256" key="24">
    <source>
        <dbReference type="ARBA" id="ARBA00048894"/>
    </source>
</evidence>
<comment type="catalytic activity">
    <reaction evidence="23">
        <text>N(6)-methyl-ATP + H2O = N(6)-methyl-AMP + diphosphate + H(+)</text>
        <dbReference type="Rhea" id="RHEA:67608"/>
        <dbReference type="ChEBI" id="CHEBI:15377"/>
        <dbReference type="ChEBI" id="CHEBI:15378"/>
        <dbReference type="ChEBI" id="CHEBI:33019"/>
        <dbReference type="ChEBI" id="CHEBI:144842"/>
        <dbReference type="ChEBI" id="CHEBI:172873"/>
    </reaction>
    <physiologicalReaction direction="left-to-right" evidence="23">
        <dbReference type="Rhea" id="RHEA:67609"/>
    </physiologicalReaction>
</comment>
<keyword evidence="6" id="KW-0963">Cytoplasm</keyword>
<evidence type="ECO:0000256" key="9">
    <source>
        <dbReference type="ARBA" id="ARBA00022842"/>
    </source>
</evidence>
<dbReference type="GO" id="GO:0046872">
    <property type="term" value="F:metal ion binding"/>
    <property type="evidence" value="ECO:0007669"/>
    <property type="project" value="UniProtKB-KW"/>
</dbReference>
<dbReference type="GO" id="GO:0005737">
    <property type="term" value="C:cytoplasm"/>
    <property type="evidence" value="ECO:0007669"/>
    <property type="project" value="UniProtKB-SubCell"/>
</dbReference>
<dbReference type="AlphaFoldDB" id="A0A507EA60"/>
<dbReference type="Pfam" id="PF00293">
    <property type="entry name" value="NUDIX"/>
    <property type="match status" value="1"/>
</dbReference>
<evidence type="ECO:0000256" key="1">
    <source>
        <dbReference type="ARBA" id="ARBA00001946"/>
    </source>
</evidence>
<dbReference type="CDD" id="cd03427">
    <property type="entry name" value="NUDIX_MTH1_Nudt1"/>
    <property type="match status" value="1"/>
</dbReference>
<comment type="similarity">
    <text evidence="4 27">Belongs to the Nudix hydrolase family.</text>
</comment>
<comment type="caution">
    <text evidence="30">The sequence shown here is derived from an EMBL/GenBank/DDBJ whole genome shotgun (WGS) entry which is preliminary data.</text>
</comment>
<evidence type="ECO:0000256" key="25">
    <source>
        <dbReference type="ARBA" id="ARBA00049032"/>
    </source>
</evidence>
<keyword evidence="11" id="KW-0539">Nucleus</keyword>
<evidence type="ECO:0000256" key="11">
    <source>
        <dbReference type="ARBA" id="ARBA00023242"/>
    </source>
</evidence>
<proteinExistence type="inferred from homology"/>
<evidence type="ECO:0000256" key="12">
    <source>
        <dbReference type="ARBA" id="ARBA00024448"/>
    </source>
</evidence>
<feature type="domain" description="Nudix hydrolase" evidence="29">
    <location>
        <begin position="3"/>
        <end position="132"/>
    </location>
</feature>
<comment type="catalytic activity">
    <reaction evidence="14">
        <text>8-oxo-dGTP + H2O = 8-oxo-dGMP + diphosphate + H(+)</text>
        <dbReference type="Rhea" id="RHEA:31575"/>
        <dbReference type="ChEBI" id="CHEBI:15377"/>
        <dbReference type="ChEBI" id="CHEBI:15378"/>
        <dbReference type="ChEBI" id="CHEBI:33019"/>
        <dbReference type="ChEBI" id="CHEBI:63224"/>
        <dbReference type="ChEBI" id="CHEBI:77896"/>
    </reaction>
    <physiologicalReaction direction="left-to-right" evidence="14">
        <dbReference type="Rhea" id="RHEA:31576"/>
    </physiologicalReaction>
</comment>
<comment type="cofactor">
    <cofactor evidence="1">
        <name>Mg(2+)</name>
        <dbReference type="ChEBI" id="CHEBI:18420"/>
    </cofactor>
</comment>
<comment type="catalytic activity">
    <reaction evidence="25">
        <text>N(6)-methyl-dATP + H2O = N(6)-methyl-dAMP + diphosphate + H(+)</text>
        <dbReference type="Rhea" id="RHEA:67604"/>
        <dbReference type="ChEBI" id="CHEBI:15377"/>
        <dbReference type="ChEBI" id="CHEBI:15378"/>
        <dbReference type="ChEBI" id="CHEBI:33019"/>
        <dbReference type="ChEBI" id="CHEBI:169976"/>
        <dbReference type="ChEBI" id="CHEBI:172872"/>
    </reaction>
    <physiologicalReaction direction="left-to-right" evidence="25">
        <dbReference type="Rhea" id="RHEA:67605"/>
    </physiologicalReaction>
</comment>
<comment type="subunit">
    <text evidence="5">Monomer.</text>
</comment>
<dbReference type="PANTHER" id="PTHR43758:SF2">
    <property type="entry name" value="OXIDIZED PURINE NUCLEOSIDE TRIPHOSPHATE HYDROLASE"/>
    <property type="match status" value="1"/>
</dbReference>
<evidence type="ECO:0000256" key="6">
    <source>
        <dbReference type="ARBA" id="ARBA00022490"/>
    </source>
</evidence>
<dbReference type="STRING" id="109895.A0A507EA60"/>
<evidence type="ECO:0000256" key="7">
    <source>
        <dbReference type="ARBA" id="ARBA00022723"/>
    </source>
</evidence>
<comment type="catalytic activity">
    <reaction evidence="15">
        <text>2-oxo-ATP + H2O = 2-oxo-AMP + diphosphate + H(+)</text>
        <dbReference type="Rhea" id="RHEA:67392"/>
        <dbReference type="ChEBI" id="CHEBI:15377"/>
        <dbReference type="ChEBI" id="CHEBI:15378"/>
        <dbReference type="ChEBI" id="CHEBI:33019"/>
        <dbReference type="ChEBI" id="CHEBI:71395"/>
        <dbReference type="ChEBI" id="CHEBI:172878"/>
    </reaction>
    <physiologicalReaction direction="left-to-right" evidence="15">
        <dbReference type="Rhea" id="RHEA:67393"/>
    </physiologicalReaction>
</comment>
<dbReference type="PROSITE" id="PS51462">
    <property type="entry name" value="NUDIX"/>
    <property type="match status" value="1"/>
</dbReference>
<dbReference type="GO" id="GO:0003723">
    <property type="term" value="F:RNA binding"/>
    <property type="evidence" value="ECO:0007669"/>
    <property type="project" value="UniProtKB-KW"/>
</dbReference>
<comment type="catalytic activity">
    <reaction evidence="12">
        <text>8-oxo-dATP + H2O = 8-oxo-dAMP + diphosphate + H(+)</text>
        <dbReference type="Rhea" id="RHEA:65396"/>
        <dbReference type="ChEBI" id="CHEBI:15377"/>
        <dbReference type="ChEBI" id="CHEBI:15378"/>
        <dbReference type="ChEBI" id="CHEBI:33019"/>
        <dbReference type="ChEBI" id="CHEBI:71361"/>
        <dbReference type="ChEBI" id="CHEBI:172871"/>
    </reaction>
    <physiologicalReaction direction="left-to-right" evidence="12">
        <dbReference type="Rhea" id="RHEA:65397"/>
    </physiologicalReaction>
</comment>
<keyword evidence="28" id="KW-0732">Signal</keyword>
<evidence type="ECO:0000256" key="2">
    <source>
        <dbReference type="ARBA" id="ARBA00004123"/>
    </source>
</evidence>
<keyword evidence="10" id="KW-0694">RNA-binding</keyword>
<dbReference type="InterPro" id="IPR000086">
    <property type="entry name" value="NUDIX_hydrolase_dom"/>
</dbReference>
<dbReference type="Gene3D" id="3.90.79.10">
    <property type="entry name" value="Nucleoside Triphosphate Pyrophosphohydrolase"/>
    <property type="match status" value="1"/>
</dbReference>
<evidence type="ECO:0000256" key="23">
    <source>
        <dbReference type="ARBA" id="ARBA00048002"/>
    </source>
</evidence>
<dbReference type="GO" id="GO:0005634">
    <property type="term" value="C:nucleus"/>
    <property type="evidence" value="ECO:0007669"/>
    <property type="project" value="UniProtKB-SubCell"/>
</dbReference>
<evidence type="ECO:0000256" key="16">
    <source>
        <dbReference type="ARBA" id="ARBA00026103"/>
    </source>
</evidence>
<keyword evidence="31" id="KW-1185">Reference proteome</keyword>
<protein>
    <recommendedName>
        <fullName evidence="17">Oxidized purine nucleoside triphosphate hydrolase</fullName>
        <ecNumber evidence="16">3.6.1.56</ecNumber>
    </recommendedName>
    <alternativeName>
        <fullName evidence="21">2-hydroxy-dATP diphosphatase</fullName>
    </alternativeName>
    <alternativeName>
        <fullName evidence="20">7,8-dihydro-8-oxoguanine triphosphatase</fullName>
    </alternativeName>
    <alternativeName>
        <fullName evidence="19">8-oxo-dGTPase</fullName>
    </alternativeName>
    <alternativeName>
        <fullName evidence="22">Methylated purine nucleoside triphosphate hydrolase</fullName>
    </alternativeName>
    <alternativeName>
        <fullName evidence="18">Nucleoside diphosphate-linked moiety X motif 1</fullName>
    </alternativeName>
</protein>
<keyword evidence="9" id="KW-0460">Magnesium</keyword>
<dbReference type="PRINTS" id="PR01403">
    <property type="entry name" value="8OXTPHPHTASE"/>
</dbReference>
<evidence type="ECO:0000256" key="21">
    <source>
        <dbReference type="ARBA" id="ARBA00031927"/>
    </source>
</evidence>
<evidence type="ECO:0000256" key="5">
    <source>
        <dbReference type="ARBA" id="ARBA00011245"/>
    </source>
</evidence>
<evidence type="ECO:0000256" key="3">
    <source>
        <dbReference type="ARBA" id="ARBA00004496"/>
    </source>
</evidence>
<dbReference type="Proteomes" id="UP000318582">
    <property type="component" value="Unassembled WGS sequence"/>
</dbReference>
<gene>
    <name evidence="30" type="ORF">PhCBS80983_g02089</name>
</gene>
<evidence type="ECO:0000256" key="15">
    <source>
        <dbReference type="ARBA" id="ARBA00024596"/>
    </source>
</evidence>
<dbReference type="InterPro" id="IPR020084">
    <property type="entry name" value="NUDIX_hydrolase_CS"/>
</dbReference>
<dbReference type="InterPro" id="IPR020476">
    <property type="entry name" value="Nudix_hydrolase"/>
</dbReference>
<evidence type="ECO:0000256" key="10">
    <source>
        <dbReference type="ARBA" id="ARBA00022884"/>
    </source>
</evidence>
<evidence type="ECO:0000256" key="28">
    <source>
        <dbReference type="SAM" id="SignalP"/>
    </source>
</evidence>
<dbReference type="GO" id="GO:0042262">
    <property type="term" value="P:DNA protection"/>
    <property type="evidence" value="ECO:0007669"/>
    <property type="project" value="InterPro"/>
</dbReference>
<dbReference type="EC" id="3.6.1.56" evidence="16"/>
<accession>A0A507EA60</accession>
<dbReference type="PANTHER" id="PTHR43758">
    <property type="entry name" value="7,8-DIHYDRO-8-OXOGUANINE TRIPHOSPHATASE"/>
    <property type="match status" value="1"/>
</dbReference>
<evidence type="ECO:0000256" key="17">
    <source>
        <dbReference type="ARBA" id="ARBA00026218"/>
    </source>
</evidence>
<keyword evidence="7" id="KW-0479">Metal-binding</keyword>
<organism evidence="30 31">
    <name type="scientific">Powellomyces hirtus</name>
    <dbReference type="NCBI Taxonomy" id="109895"/>
    <lineage>
        <taxon>Eukaryota</taxon>
        <taxon>Fungi</taxon>
        <taxon>Fungi incertae sedis</taxon>
        <taxon>Chytridiomycota</taxon>
        <taxon>Chytridiomycota incertae sedis</taxon>
        <taxon>Chytridiomycetes</taxon>
        <taxon>Spizellomycetales</taxon>
        <taxon>Powellomycetaceae</taxon>
        <taxon>Powellomyces</taxon>
    </lineage>
</organism>
<dbReference type="SUPFAM" id="SSF55811">
    <property type="entry name" value="Nudix"/>
    <property type="match status" value="1"/>
</dbReference>
<comment type="catalytic activity">
    <reaction evidence="24">
        <text>O(6)-methyl-dGTP + H2O = O(6)-methyl-dGMP + diphosphate + H(+)</text>
        <dbReference type="Rhea" id="RHEA:67600"/>
        <dbReference type="ChEBI" id="CHEBI:15377"/>
        <dbReference type="ChEBI" id="CHEBI:15378"/>
        <dbReference type="ChEBI" id="CHEBI:33019"/>
        <dbReference type="ChEBI" id="CHEBI:169974"/>
        <dbReference type="ChEBI" id="CHEBI:169975"/>
    </reaction>
    <physiologicalReaction direction="left-to-right" evidence="24">
        <dbReference type="Rhea" id="RHEA:67601"/>
    </physiologicalReaction>
</comment>
<evidence type="ECO:0000256" key="4">
    <source>
        <dbReference type="ARBA" id="ARBA00005582"/>
    </source>
</evidence>
<comment type="catalytic activity">
    <reaction evidence="13">
        <text>2-oxo-dATP + H2O = 2-oxo-dAMP + diphosphate + H(+)</text>
        <dbReference type="Rhea" id="RHEA:31583"/>
        <dbReference type="ChEBI" id="CHEBI:15377"/>
        <dbReference type="ChEBI" id="CHEBI:15378"/>
        <dbReference type="ChEBI" id="CHEBI:33019"/>
        <dbReference type="ChEBI" id="CHEBI:63212"/>
        <dbReference type="ChEBI" id="CHEBI:77897"/>
        <dbReference type="EC" id="3.6.1.56"/>
    </reaction>
    <physiologicalReaction direction="left-to-right" evidence="13">
        <dbReference type="Rhea" id="RHEA:31584"/>
    </physiologicalReaction>
</comment>
<evidence type="ECO:0000256" key="26">
    <source>
        <dbReference type="ARBA" id="ARBA00053094"/>
    </source>
</evidence>
<evidence type="ECO:0000256" key="19">
    <source>
        <dbReference type="ARBA" id="ARBA00030634"/>
    </source>
</evidence>
<evidence type="ECO:0000256" key="14">
    <source>
        <dbReference type="ARBA" id="ARBA00024486"/>
    </source>
</evidence>
<comment type="subcellular location">
    <subcellularLocation>
        <location evidence="3">Cytoplasm</location>
    </subcellularLocation>
    <subcellularLocation>
        <location evidence="2">Nucleus</location>
    </subcellularLocation>
</comment>
<dbReference type="InterPro" id="IPR015797">
    <property type="entry name" value="NUDIX_hydrolase-like_dom_sf"/>
</dbReference>
<dbReference type="GO" id="GO:0008413">
    <property type="term" value="F:8-oxo-7,8-dihydroguanosine triphosphate pyrophosphatase activity"/>
    <property type="evidence" value="ECO:0007669"/>
    <property type="project" value="InterPro"/>
</dbReference>